<dbReference type="PRINTS" id="PR01279">
    <property type="entry name" value="CRFRECEPTOR"/>
</dbReference>
<dbReference type="GO" id="GO:0003676">
    <property type="term" value="F:nucleic acid binding"/>
    <property type="evidence" value="ECO:0007669"/>
    <property type="project" value="InterPro"/>
</dbReference>
<keyword evidence="5" id="KW-0675">Receptor</keyword>
<dbReference type="GO" id="GO:0017046">
    <property type="term" value="F:peptide hormone binding"/>
    <property type="evidence" value="ECO:0007669"/>
    <property type="project" value="TreeGrafter"/>
</dbReference>
<evidence type="ECO:0000256" key="2">
    <source>
        <dbReference type="ARBA" id="ARBA00023157"/>
    </source>
</evidence>
<dbReference type="InterPro" id="IPR017983">
    <property type="entry name" value="GPCR_2_secretin-like_CS"/>
</dbReference>
<dbReference type="SMART" id="SM00008">
    <property type="entry name" value="HormR"/>
    <property type="match status" value="1"/>
</dbReference>
<organism evidence="5 6">
    <name type="scientific">Araneus ventricosus</name>
    <name type="common">Orbweaver spider</name>
    <name type="synonym">Epeira ventricosa</name>
    <dbReference type="NCBI Taxonomy" id="182803"/>
    <lineage>
        <taxon>Eukaryota</taxon>
        <taxon>Metazoa</taxon>
        <taxon>Ecdysozoa</taxon>
        <taxon>Arthropoda</taxon>
        <taxon>Chelicerata</taxon>
        <taxon>Arachnida</taxon>
        <taxon>Araneae</taxon>
        <taxon>Araneomorphae</taxon>
        <taxon>Entelegynae</taxon>
        <taxon>Araneoidea</taxon>
        <taxon>Araneidae</taxon>
        <taxon>Araneus</taxon>
    </lineage>
</organism>
<dbReference type="PROSITE" id="PS50227">
    <property type="entry name" value="G_PROTEIN_RECEP_F2_3"/>
    <property type="match status" value="1"/>
</dbReference>
<keyword evidence="3" id="KW-0472">Membrane</keyword>
<evidence type="ECO:0000313" key="6">
    <source>
        <dbReference type="Proteomes" id="UP000499080"/>
    </source>
</evidence>
<dbReference type="EMBL" id="BGPR01000049">
    <property type="protein sequence ID" value="GBL86606.1"/>
    <property type="molecule type" value="Genomic_DNA"/>
</dbReference>
<keyword evidence="3" id="KW-0812">Transmembrane</keyword>
<dbReference type="GO" id="GO:0007188">
    <property type="term" value="P:adenylate cyclase-modulating G protein-coupled receptor signaling pathway"/>
    <property type="evidence" value="ECO:0007669"/>
    <property type="project" value="TreeGrafter"/>
</dbReference>
<dbReference type="PROSITE" id="PS00649">
    <property type="entry name" value="G_PROTEIN_RECEP_F2_1"/>
    <property type="match status" value="1"/>
</dbReference>
<evidence type="ECO:0000256" key="1">
    <source>
        <dbReference type="ARBA" id="ARBA00022729"/>
    </source>
</evidence>
<dbReference type="Gene3D" id="3.30.420.10">
    <property type="entry name" value="Ribonuclease H-like superfamily/Ribonuclease H"/>
    <property type="match status" value="1"/>
</dbReference>
<dbReference type="InterPro" id="IPR036397">
    <property type="entry name" value="RNaseH_sf"/>
</dbReference>
<dbReference type="Proteomes" id="UP000499080">
    <property type="component" value="Unassembled WGS sequence"/>
</dbReference>
<proteinExistence type="predicted"/>
<dbReference type="InterPro" id="IPR050332">
    <property type="entry name" value="GPCR_2"/>
</dbReference>
<sequence>MQTKDSSRISAAQLTPLFYHPPYSPDLAPSDFHLSLKLKEFPGGKSFGSDEELENAVTTWLNELAAEEYNMGILKLVNRCGKCLNVGGDEGFCNATWDGLSCWPPVSAGSIASIPCFYEFNGVLYDTLENATRSCEANSSWAERSDYSRCKPLEEEEAHIKVLWDIKEAGTIYYVGYGMSLLALTAALSIFLHFNQKSQGFRPGCWEMATDNSAISKMQIQQLLHCCFNVRRSAILHKNCAIHTSALLQCWNELVAQKRFITCPIDCTGYRTRRTNLLEKERANDKCCRKPTPHSDRLRI</sequence>
<dbReference type="SUPFAM" id="SSF111418">
    <property type="entry name" value="Hormone receptor domain"/>
    <property type="match status" value="1"/>
</dbReference>
<name>A0A4Y2B5N1_ARAVE</name>
<feature type="transmembrane region" description="Helical" evidence="3">
    <location>
        <begin position="172"/>
        <end position="192"/>
    </location>
</feature>
<accession>A0A4Y2B5N1</accession>
<keyword evidence="1" id="KW-0732">Signal</keyword>
<protein>
    <submittedName>
        <fullName evidence="5">Diuretic hormone receptor</fullName>
    </submittedName>
</protein>
<dbReference type="InterPro" id="IPR003051">
    <property type="entry name" value="GPCR_2_CRF_rcpt"/>
</dbReference>
<evidence type="ECO:0000256" key="3">
    <source>
        <dbReference type="SAM" id="Phobius"/>
    </source>
</evidence>
<keyword evidence="6" id="KW-1185">Reference proteome</keyword>
<dbReference type="GO" id="GO:0005886">
    <property type="term" value="C:plasma membrane"/>
    <property type="evidence" value="ECO:0007669"/>
    <property type="project" value="TreeGrafter"/>
</dbReference>
<dbReference type="Gene3D" id="4.10.1240.10">
    <property type="entry name" value="GPCR, family 2, extracellular hormone receptor domain"/>
    <property type="match status" value="1"/>
</dbReference>
<dbReference type="OrthoDB" id="6022368at2759"/>
<dbReference type="PANTHER" id="PTHR45620">
    <property type="entry name" value="PDF RECEPTOR-LIKE PROTEIN-RELATED"/>
    <property type="match status" value="1"/>
</dbReference>
<feature type="domain" description="G-protein coupled receptors family 2 profile 1" evidence="4">
    <location>
        <begin position="79"/>
        <end position="154"/>
    </location>
</feature>
<dbReference type="AlphaFoldDB" id="A0A4Y2B5N1"/>
<gene>
    <name evidence="5" type="primary">DIHR_1</name>
    <name evidence="5" type="ORF">AVEN_194855_1</name>
</gene>
<dbReference type="Pfam" id="PF02793">
    <property type="entry name" value="HRM"/>
    <property type="match status" value="1"/>
</dbReference>
<keyword evidence="2" id="KW-1015">Disulfide bond</keyword>
<reference evidence="5 6" key="1">
    <citation type="journal article" date="2019" name="Sci. Rep.">
        <title>Orb-weaving spider Araneus ventricosus genome elucidates the spidroin gene catalogue.</title>
        <authorList>
            <person name="Kono N."/>
            <person name="Nakamura H."/>
            <person name="Ohtoshi R."/>
            <person name="Moran D.A.P."/>
            <person name="Shinohara A."/>
            <person name="Yoshida Y."/>
            <person name="Fujiwara M."/>
            <person name="Mori M."/>
            <person name="Tomita M."/>
            <person name="Arakawa K."/>
        </authorList>
    </citation>
    <scope>NUCLEOTIDE SEQUENCE [LARGE SCALE GENOMIC DNA]</scope>
</reference>
<dbReference type="InterPro" id="IPR001879">
    <property type="entry name" value="GPCR_2_extracellular_dom"/>
</dbReference>
<dbReference type="InterPro" id="IPR036445">
    <property type="entry name" value="GPCR_2_extracell_dom_sf"/>
</dbReference>
<evidence type="ECO:0000259" key="4">
    <source>
        <dbReference type="PROSITE" id="PS50227"/>
    </source>
</evidence>
<evidence type="ECO:0000313" key="5">
    <source>
        <dbReference type="EMBL" id="GBL86606.1"/>
    </source>
</evidence>
<dbReference type="PANTHER" id="PTHR45620:SF15">
    <property type="entry name" value="DIURETIC HORMONE 44 RECEPTOR 1-RELATED"/>
    <property type="match status" value="1"/>
</dbReference>
<comment type="caution">
    <text evidence="5">The sequence shown here is derived from an EMBL/GenBank/DDBJ whole genome shotgun (WGS) entry which is preliminary data.</text>
</comment>
<dbReference type="GO" id="GO:0008528">
    <property type="term" value="F:G protein-coupled peptide receptor activity"/>
    <property type="evidence" value="ECO:0007669"/>
    <property type="project" value="TreeGrafter"/>
</dbReference>
<keyword evidence="3" id="KW-1133">Transmembrane helix</keyword>